<protein>
    <recommendedName>
        <fullName evidence="9">Lipoprotein signal peptidase</fullName>
        <ecNumber evidence="9">3.4.23.36</ecNumber>
    </recommendedName>
    <alternativeName>
        <fullName evidence="9">Prolipoprotein signal peptidase</fullName>
    </alternativeName>
    <alternativeName>
        <fullName evidence="9">Signal peptidase II</fullName>
        <shortName evidence="9">SPase II</shortName>
    </alternativeName>
</protein>
<evidence type="ECO:0000256" key="11">
    <source>
        <dbReference type="RuleBase" id="RU004181"/>
    </source>
</evidence>
<dbReference type="GO" id="GO:0004190">
    <property type="term" value="F:aspartic-type endopeptidase activity"/>
    <property type="evidence" value="ECO:0007669"/>
    <property type="project" value="UniProtKB-UniRule"/>
</dbReference>
<keyword evidence="3 9" id="KW-0645">Protease</keyword>
<accession>A0A806KNC3</accession>
<evidence type="ECO:0000256" key="10">
    <source>
        <dbReference type="RuleBase" id="RU000594"/>
    </source>
</evidence>
<dbReference type="AlphaFoldDB" id="A0A806KNC3"/>
<dbReference type="HAMAP" id="MF_00161">
    <property type="entry name" value="LspA"/>
    <property type="match status" value="1"/>
</dbReference>
<keyword evidence="2 9" id="KW-1003">Cell membrane</keyword>
<feature type="active site" evidence="9">
    <location>
        <position position="148"/>
    </location>
</feature>
<evidence type="ECO:0000256" key="5">
    <source>
        <dbReference type="ARBA" id="ARBA00022750"/>
    </source>
</evidence>
<organism evidence="12">
    <name type="scientific">uncultured bacterium contig00086</name>
    <dbReference type="NCBI Taxonomy" id="1181559"/>
    <lineage>
        <taxon>Bacteria</taxon>
        <taxon>environmental samples</taxon>
    </lineage>
</organism>
<evidence type="ECO:0000256" key="1">
    <source>
        <dbReference type="ARBA" id="ARBA00006139"/>
    </source>
</evidence>
<dbReference type="UniPathway" id="UPA00665"/>
<comment type="similarity">
    <text evidence="1 9 11">Belongs to the peptidase A8 family.</text>
</comment>
<keyword evidence="12" id="KW-0449">Lipoprotein</keyword>
<dbReference type="EC" id="3.4.23.36" evidence="9"/>
<dbReference type="PANTHER" id="PTHR33695">
    <property type="entry name" value="LIPOPROTEIN SIGNAL PEPTIDASE"/>
    <property type="match status" value="1"/>
</dbReference>
<dbReference type="GO" id="GO:0005886">
    <property type="term" value="C:plasma membrane"/>
    <property type="evidence" value="ECO:0007669"/>
    <property type="project" value="UniProtKB-SubCell"/>
</dbReference>
<evidence type="ECO:0000256" key="8">
    <source>
        <dbReference type="ARBA" id="ARBA00023136"/>
    </source>
</evidence>
<feature type="transmembrane region" description="Helical" evidence="9">
    <location>
        <begin position="69"/>
        <end position="90"/>
    </location>
</feature>
<evidence type="ECO:0000256" key="3">
    <source>
        <dbReference type="ARBA" id="ARBA00022670"/>
    </source>
</evidence>
<sequence length="177" mass="20049">MDNKKEKFMPFLLTAIILILDQVSKAVISVKWPIGAFIKDVFNNDILVLYHVRNKAIAFSIGDSIPPPFGTILFIIVPIGVLAFLIWYYFNTNEFTRLQRWAIAGIIGGGLGNITDRIFRSEGVVDFISVKFYGIFGMERWPTFNFADSSVVVCCIILLVTMLFFGKEEPKTKEVPQ</sequence>
<feature type="transmembrane region" description="Helical" evidence="9">
    <location>
        <begin position="146"/>
        <end position="166"/>
    </location>
</feature>
<dbReference type="InterPro" id="IPR001872">
    <property type="entry name" value="Peptidase_A8"/>
</dbReference>
<evidence type="ECO:0000256" key="6">
    <source>
        <dbReference type="ARBA" id="ARBA00022801"/>
    </source>
</evidence>
<proteinExistence type="inferred from homology"/>
<comment type="caution">
    <text evidence="9">Lacks conserved residue(s) required for the propagation of feature annotation.</text>
</comment>
<dbReference type="Pfam" id="PF01252">
    <property type="entry name" value="Peptidase_A8"/>
    <property type="match status" value="1"/>
</dbReference>
<feature type="active site" evidence="9">
    <location>
        <position position="126"/>
    </location>
</feature>
<reference evidence="12" key="1">
    <citation type="submission" date="2012-03" db="EMBL/GenBank/DDBJ databases">
        <title>Functional metagenomics reveals considerable lignocellulase gene clusters in the gut microbiome of a wood-feeding higher termite.</title>
        <authorList>
            <person name="Liu N."/>
        </authorList>
    </citation>
    <scope>NUCLEOTIDE SEQUENCE</scope>
</reference>
<dbReference type="PANTHER" id="PTHR33695:SF1">
    <property type="entry name" value="LIPOPROTEIN SIGNAL PEPTIDASE"/>
    <property type="match status" value="1"/>
</dbReference>
<evidence type="ECO:0000256" key="2">
    <source>
        <dbReference type="ARBA" id="ARBA00022475"/>
    </source>
</evidence>
<evidence type="ECO:0000313" key="12">
    <source>
        <dbReference type="EMBL" id="AGS53651.1"/>
    </source>
</evidence>
<comment type="subcellular location">
    <subcellularLocation>
        <location evidence="9">Cell membrane</location>
        <topology evidence="9">Multi-pass membrane protein</topology>
    </subcellularLocation>
</comment>
<evidence type="ECO:0000256" key="9">
    <source>
        <dbReference type="HAMAP-Rule" id="MF_00161"/>
    </source>
</evidence>
<evidence type="ECO:0000256" key="7">
    <source>
        <dbReference type="ARBA" id="ARBA00022989"/>
    </source>
</evidence>
<keyword evidence="5 9" id="KW-0064">Aspartyl protease</keyword>
<gene>
    <name evidence="9" type="primary">lspA</name>
</gene>
<comment type="pathway">
    <text evidence="9">Protein modification; lipoprotein biosynthesis (signal peptide cleavage).</text>
</comment>
<name>A0A806KNC3_9BACT</name>
<keyword evidence="7 9" id="KW-1133">Transmembrane helix</keyword>
<dbReference type="PROSITE" id="PS00855">
    <property type="entry name" value="SPASE_II"/>
    <property type="match status" value="1"/>
</dbReference>
<comment type="catalytic activity">
    <reaction evidence="9 10">
        <text>Release of signal peptides from bacterial membrane prolipoproteins. Hydrolyzes -Xaa-Yaa-Zaa-|-(S,diacylglyceryl)Cys-, in which Xaa is hydrophobic (preferably Leu), and Yaa (Ala or Ser) and Zaa (Gly or Ala) have small, neutral side chains.</text>
        <dbReference type="EC" id="3.4.23.36"/>
    </reaction>
</comment>
<dbReference type="NCBIfam" id="TIGR00077">
    <property type="entry name" value="lspA"/>
    <property type="match status" value="1"/>
</dbReference>
<keyword evidence="6 9" id="KW-0378">Hydrolase</keyword>
<comment type="function">
    <text evidence="9 10">This protein specifically catalyzes the removal of signal peptides from prolipoproteins.</text>
</comment>
<dbReference type="PRINTS" id="PR00781">
    <property type="entry name" value="LIPOSIGPTASE"/>
</dbReference>
<keyword evidence="8 9" id="KW-0472">Membrane</keyword>
<dbReference type="GO" id="GO:0006508">
    <property type="term" value="P:proteolysis"/>
    <property type="evidence" value="ECO:0007669"/>
    <property type="project" value="UniProtKB-KW"/>
</dbReference>
<keyword evidence="4 9" id="KW-0812">Transmembrane</keyword>
<evidence type="ECO:0000256" key="4">
    <source>
        <dbReference type="ARBA" id="ARBA00022692"/>
    </source>
</evidence>
<dbReference type="EMBL" id="JQ844239">
    <property type="protein sequence ID" value="AGS53651.1"/>
    <property type="molecule type" value="Genomic_DNA"/>
</dbReference>